<dbReference type="Proteomes" id="UP000190188">
    <property type="component" value="Unassembled WGS sequence"/>
</dbReference>
<keyword evidence="1" id="KW-1133">Transmembrane helix</keyword>
<evidence type="ECO:0000256" key="1">
    <source>
        <dbReference type="SAM" id="Phobius"/>
    </source>
</evidence>
<name>A0A1T2X1S4_9BACL</name>
<reference evidence="2 3" key="1">
    <citation type="submission" date="2017-01" db="EMBL/GenBank/DDBJ databases">
        <title>Genome analysis of Paenibacillus selenitrireducens ES3-24.</title>
        <authorList>
            <person name="Xu D."/>
            <person name="Yao R."/>
            <person name="Zheng S."/>
        </authorList>
    </citation>
    <scope>NUCLEOTIDE SEQUENCE [LARGE SCALE GENOMIC DNA]</scope>
    <source>
        <strain evidence="2 3">ES3-24</strain>
    </source>
</reference>
<gene>
    <name evidence="2" type="ORF">BVG16_27475</name>
</gene>
<dbReference type="EMBL" id="MSZX01000014">
    <property type="protein sequence ID" value="OPA73820.1"/>
    <property type="molecule type" value="Genomic_DNA"/>
</dbReference>
<evidence type="ECO:0000313" key="3">
    <source>
        <dbReference type="Proteomes" id="UP000190188"/>
    </source>
</evidence>
<keyword evidence="3" id="KW-1185">Reference proteome</keyword>
<evidence type="ECO:0000313" key="2">
    <source>
        <dbReference type="EMBL" id="OPA73820.1"/>
    </source>
</evidence>
<keyword evidence="1" id="KW-0472">Membrane</keyword>
<organism evidence="2 3">
    <name type="scientific">Paenibacillus selenitireducens</name>
    <dbReference type="NCBI Taxonomy" id="1324314"/>
    <lineage>
        <taxon>Bacteria</taxon>
        <taxon>Bacillati</taxon>
        <taxon>Bacillota</taxon>
        <taxon>Bacilli</taxon>
        <taxon>Bacillales</taxon>
        <taxon>Paenibacillaceae</taxon>
        <taxon>Paenibacillus</taxon>
    </lineage>
</organism>
<dbReference type="AlphaFoldDB" id="A0A1T2X1S4"/>
<protein>
    <submittedName>
        <fullName evidence="2">Uncharacterized protein</fullName>
    </submittedName>
</protein>
<proteinExistence type="predicted"/>
<feature type="transmembrane region" description="Helical" evidence="1">
    <location>
        <begin position="69"/>
        <end position="90"/>
    </location>
</feature>
<feature type="transmembrane region" description="Helical" evidence="1">
    <location>
        <begin position="12"/>
        <end position="31"/>
    </location>
</feature>
<keyword evidence="1" id="KW-0812">Transmembrane</keyword>
<dbReference type="STRING" id="1324314.BVG16_27475"/>
<comment type="caution">
    <text evidence="2">The sequence shown here is derived from an EMBL/GenBank/DDBJ whole genome shotgun (WGS) entry which is preliminary data.</text>
</comment>
<accession>A0A1T2X1S4</accession>
<sequence>MLNKSISAKSILIIVYIIILIVFGLLLVPHYEVWGPEKNIHGYSYHTIFSLIDHKQTVNGFVVIYQLDYVKQIFIIGVLSALCTAVWLLLTQWEKEDHRK</sequence>